<sequence>MEYLTVLATGLPPARYGMRAFNVHNLVFLLGQLSARAGQDPYGRVLERPVAGPGGLSREEVRRRGRFLMAQAFHGGSLARLIGWLNRQEPSLGERLLGEPFAAEDGLESFRLVLALEEGLKARGYGLQEWPQAELLLANFGFISLPPELYPSTLAFCEKALQTRPESVLVPHLWIVVGNLYRKQGIALKAKESYEKALAGLGEGRFPRELVQLELVGSYRSLGMLSEALAVLEELCHSRQSFLRAKACFLRVEIYAQQGRYAQALEELYRLRSQPLGPDGSWYLASSYLEAARLLLRQKSYPEALKELSEGIRRFPNAVMAVEARLRMGEVYEEMRRYQQARDTYLGLIQERPQFHWANQARFRLAHLYLKVYQDRQAALRYFREVIRQAPLSKEAESSRKICQELESQPKTSRNFLGEIASSLLG</sequence>
<accession>A0A932FY37</accession>
<evidence type="ECO:0000256" key="1">
    <source>
        <dbReference type="PROSITE-ProRule" id="PRU00339"/>
    </source>
</evidence>
<reference evidence="2" key="1">
    <citation type="submission" date="2020-07" db="EMBL/GenBank/DDBJ databases">
        <title>Huge and variable diversity of episymbiotic CPR bacteria and DPANN archaea in groundwater ecosystems.</title>
        <authorList>
            <person name="He C.Y."/>
            <person name="Keren R."/>
            <person name="Whittaker M."/>
            <person name="Farag I.F."/>
            <person name="Doudna J."/>
            <person name="Cate J.H.D."/>
            <person name="Banfield J.F."/>
        </authorList>
    </citation>
    <scope>NUCLEOTIDE SEQUENCE</scope>
    <source>
        <strain evidence="2">NC_groundwater_672_Ag_B-0.1um_62_36</strain>
    </source>
</reference>
<evidence type="ECO:0000313" key="3">
    <source>
        <dbReference type="Proteomes" id="UP000769766"/>
    </source>
</evidence>
<dbReference type="SUPFAM" id="SSF48452">
    <property type="entry name" value="TPR-like"/>
    <property type="match status" value="1"/>
</dbReference>
<feature type="repeat" description="TPR" evidence="1">
    <location>
        <begin position="322"/>
        <end position="355"/>
    </location>
</feature>
<dbReference type="SMART" id="SM00028">
    <property type="entry name" value="TPR"/>
    <property type="match status" value="4"/>
</dbReference>
<dbReference type="EMBL" id="JACPRF010000128">
    <property type="protein sequence ID" value="MBI2876059.1"/>
    <property type="molecule type" value="Genomic_DNA"/>
</dbReference>
<dbReference type="Gene3D" id="1.25.40.10">
    <property type="entry name" value="Tetratricopeptide repeat domain"/>
    <property type="match status" value="2"/>
</dbReference>
<organism evidence="2 3">
    <name type="scientific">Tectimicrobiota bacterium</name>
    <dbReference type="NCBI Taxonomy" id="2528274"/>
    <lineage>
        <taxon>Bacteria</taxon>
        <taxon>Pseudomonadati</taxon>
        <taxon>Nitrospinota/Tectimicrobiota group</taxon>
        <taxon>Candidatus Tectimicrobiota</taxon>
    </lineage>
</organism>
<comment type="caution">
    <text evidence="2">The sequence shown here is derived from an EMBL/GenBank/DDBJ whole genome shotgun (WGS) entry which is preliminary data.</text>
</comment>
<name>A0A932FY37_UNCTE</name>
<evidence type="ECO:0000313" key="2">
    <source>
        <dbReference type="EMBL" id="MBI2876059.1"/>
    </source>
</evidence>
<protein>
    <submittedName>
        <fullName evidence="2">Tetratricopeptide repeat protein</fullName>
    </submittedName>
</protein>
<keyword evidence="1" id="KW-0802">TPR repeat</keyword>
<dbReference type="InterPro" id="IPR011990">
    <property type="entry name" value="TPR-like_helical_dom_sf"/>
</dbReference>
<dbReference type="PROSITE" id="PS50005">
    <property type="entry name" value="TPR"/>
    <property type="match status" value="1"/>
</dbReference>
<dbReference type="AlphaFoldDB" id="A0A932FY37"/>
<dbReference type="InterPro" id="IPR019734">
    <property type="entry name" value="TPR_rpt"/>
</dbReference>
<dbReference type="Pfam" id="PF13432">
    <property type="entry name" value="TPR_16"/>
    <property type="match status" value="1"/>
</dbReference>
<proteinExistence type="predicted"/>
<dbReference type="Proteomes" id="UP000769766">
    <property type="component" value="Unassembled WGS sequence"/>
</dbReference>
<gene>
    <name evidence="2" type="ORF">HYY20_04190</name>
</gene>